<evidence type="ECO:0000256" key="4">
    <source>
        <dbReference type="ARBA" id="ARBA00023163"/>
    </source>
</evidence>
<dbReference type="PROSITE" id="PS00463">
    <property type="entry name" value="ZN2_CY6_FUNGAL_1"/>
    <property type="match status" value="1"/>
</dbReference>
<feature type="region of interest" description="Disordered" evidence="6">
    <location>
        <begin position="891"/>
        <end position="934"/>
    </location>
</feature>
<comment type="caution">
    <text evidence="8">The sequence shown here is derived from an EMBL/GenBank/DDBJ whole genome shotgun (WGS) entry which is preliminary data.</text>
</comment>
<dbReference type="Proteomes" id="UP000214365">
    <property type="component" value="Unassembled WGS sequence"/>
</dbReference>
<dbReference type="Pfam" id="PF12223">
    <property type="entry name" value="DUF3602"/>
    <property type="match status" value="1"/>
</dbReference>
<protein>
    <recommendedName>
        <fullName evidence="7">Zn(2)-C6 fungal-type domain-containing protein</fullName>
    </recommendedName>
</protein>
<dbReference type="PANTHER" id="PTHR37534:SF43">
    <property type="entry name" value="FINGER DOMAIN PROTEIN, PUTATIVE (AFU_ORTHOLOGUE AFUA_1G01850)-RELATED"/>
    <property type="match status" value="1"/>
</dbReference>
<dbReference type="PROSITE" id="PS50048">
    <property type="entry name" value="ZN2_CY6_FUNGAL_2"/>
    <property type="match status" value="1"/>
</dbReference>
<keyword evidence="9" id="KW-1185">Reference proteome</keyword>
<sequence length="976" mass="108825">MPRPKRPGAPEPKPRSRHGCWPCKRRKIKCDEGKPSCSNCLRQGDTCDYSIRLNWEGRTKRKAPDPATPNSNSGFVSYSANLQQSSLISGVDLTSPIEVPGSIQHEWSVVSSPYTNNAGNIWVSGTTPVSPPSVSAKSPTGSDEHSIASISHAIPTENPAVRSMAERVMPSPELGSSLIVHETVQPSQTYPFSDSSVFDPMGISFHALSSFSFETNSVSQPVSFLRDTSAGEAVAVATSPTNNSYRAKRYKMQDGNVDYQHRERTTYATTHFSSQSLDQGLDDRIFGVGSPTGRERCKPVVSGHEIFFGFDCGSPDYDLNKNNDSEAIGPISPSEEVFEDEFLSPTSEETPTGSIHVRRRSSFTTGATGRGYYVTPVRVKIPRRMTPLPSTLLDNPINLLYFHHFIDHTARILVPHDCDQNAFLQVLPAMAITDPNLLNLMLAYSASHRARFLRHPEPSNRIAHWVSDVFPTLRHALNEPQEKVTDSHLATAIMLLSLKIVSPSTFEVPITWQTHLKLARDLFVARGIYHCARPDNKVAYFLAHWFGYLDIVGSLSCRHSGPPLLRTNYWSTSTVRGIPDDSNEYKHYDNDNDDDDDDNYRVDCFAGFTPRTGAHLARLAHLTYCCDGERFDDAGHFLTDWTPSEEMIQAGESLLQDMHRARQRGHVLGTHHTELEDDEMIAIDLAFHWSAVVHIHRRVLGSKTHSAEVQEAIDHLCNAIARIRTGSSTECSVLFPLFTAGCESRDPQQQLEMMTRVMNFEAEGLKQFKNARKLMQRCWEEDLPWMALGQGEFLGRTRPKQTIAGCIWRQQGRWFRVQVQMASTRQARLRQKFYFRPHHSLSPSNLTFSLFMSSGRAVSHGRGGAGNIHADGKPTTAADLVTPTIKQDFFTTGRGGSGNMMYNDKERPELARGSQDVEKPPKRSEENVQFTGRGGVANAVIPNVEEQKAKITAADPQPERLPAKDRPKEVPGGKTT</sequence>
<evidence type="ECO:0000313" key="8">
    <source>
        <dbReference type="EMBL" id="OKL62162.1"/>
    </source>
</evidence>
<feature type="compositionally biased region" description="Basic and acidic residues" evidence="6">
    <location>
        <begin position="903"/>
        <end position="926"/>
    </location>
</feature>
<reference evidence="8 9" key="1">
    <citation type="submission" date="2015-06" db="EMBL/GenBank/DDBJ databases">
        <title>Talaromyces atroroseus IBT 11181 draft genome.</title>
        <authorList>
            <person name="Rasmussen K.B."/>
            <person name="Rasmussen S."/>
            <person name="Petersen B."/>
            <person name="Sicheritz-Ponten T."/>
            <person name="Mortensen U.H."/>
            <person name="Thrane U."/>
        </authorList>
    </citation>
    <scope>NUCLEOTIDE SEQUENCE [LARGE SCALE GENOMIC DNA]</scope>
    <source>
        <strain evidence="8 9">IBT 11181</strain>
    </source>
</reference>
<dbReference type="PANTHER" id="PTHR37534">
    <property type="entry name" value="TRANSCRIPTIONAL ACTIVATOR PROTEIN UGA3"/>
    <property type="match status" value="1"/>
</dbReference>
<evidence type="ECO:0000313" key="9">
    <source>
        <dbReference type="Proteomes" id="UP000214365"/>
    </source>
</evidence>
<dbReference type="GO" id="GO:0000976">
    <property type="term" value="F:transcription cis-regulatory region binding"/>
    <property type="evidence" value="ECO:0007669"/>
    <property type="project" value="TreeGrafter"/>
</dbReference>
<dbReference type="Gene3D" id="4.10.240.10">
    <property type="entry name" value="Zn(2)-C6 fungal-type DNA-binding domain"/>
    <property type="match status" value="1"/>
</dbReference>
<dbReference type="OrthoDB" id="5229455at2759"/>
<evidence type="ECO:0000259" key="7">
    <source>
        <dbReference type="PROSITE" id="PS50048"/>
    </source>
</evidence>
<evidence type="ECO:0000256" key="5">
    <source>
        <dbReference type="ARBA" id="ARBA00023242"/>
    </source>
</evidence>
<keyword evidence="2" id="KW-0805">Transcription regulation</keyword>
<evidence type="ECO:0000256" key="6">
    <source>
        <dbReference type="SAM" id="MobiDB-lite"/>
    </source>
</evidence>
<dbReference type="GO" id="GO:0008270">
    <property type="term" value="F:zinc ion binding"/>
    <property type="evidence" value="ECO:0007669"/>
    <property type="project" value="InterPro"/>
</dbReference>
<evidence type="ECO:0000256" key="3">
    <source>
        <dbReference type="ARBA" id="ARBA00023125"/>
    </source>
</evidence>
<dbReference type="SUPFAM" id="SSF57701">
    <property type="entry name" value="Zn2/Cys6 DNA-binding domain"/>
    <property type="match status" value="1"/>
</dbReference>
<feature type="compositionally biased region" description="Basic and acidic residues" evidence="6">
    <location>
        <begin position="957"/>
        <end position="976"/>
    </location>
</feature>
<dbReference type="GeneID" id="31002195"/>
<dbReference type="AlphaFoldDB" id="A0A225AKU8"/>
<keyword evidence="3" id="KW-0238">DNA-binding</keyword>
<dbReference type="InterPro" id="IPR022024">
    <property type="entry name" value="DUF3602"/>
</dbReference>
<organism evidence="8 9">
    <name type="scientific">Talaromyces atroroseus</name>
    <dbReference type="NCBI Taxonomy" id="1441469"/>
    <lineage>
        <taxon>Eukaryota</taxon>
        <taxon>Fungi</taxon>
        <taxon>Dikarya</taxon>
        <taxon>Ascomycota</taxon>
        <taxon>Pezizomycotina</taxon>
        <taxon>Eurotiomycetes</taxon>
        <taxon>Eurotiomycetidae</taxon>
        <taxon>Eurotiales</taxon>
        <taxon>Trichocomaceae</taxon>
        <taxon>Talaromyces</taxon>
        <taxon>Talaromyces sect. Trachyspermi</taxon>
    </lineage>
</organism>
<evidence type="ECO:0000256" key="1">
    <source>
        <dbReference type="ARBA" id="ARBA00004123"/>
    </source>
</evidence>
<dbReference type="SMART" id="SM00066">
    <property type="entry name" value="GAL4"/>
    <property type="match status" value="1"/>
</dbReference>
<dbReference type="STRING" id="1441469.A0A225AKU8"/>
<keyword evidence="4" id="KW-0804">Transcription</keyword>
<comment type="subcellular location">
    <subcellularLocation>
        <location evidence="1">Nucleus</location>
    </subcellularLocation>
</comment>
<dbReference type="InterPro" id="IPR021858">
    <property type="entry name" value="Fun_TF"/>
</dbReference>
<feature type="region of interest" description="Disordered" evidence="6">
    <location>
        <begin position="946"/>
        <end position="976"/>
    </location>
</feature>
<dbReference type="GO" id="GO:0000981">
    <property type="term" value="F:DNA-binding transcription factor activity, RNA polymerase II-specific"/>
    <property type="evidence" value="ECO:0007669"/>
    <property type="project" value="InterPro"/>
</dbReference>
<feature type="domain" description="Zn(2)-C6 fungal-type" evidence="7">
    <location>
        <begin position="19"/>
        <end position="49"/>
    </location>
</feature>
<keyword evidence="5" id="KW-0539">Nucleus</keyword>
<dbReference type="EMBL" id="LFMY01000003">
    <property type="protein sequence ID" value="OKL62162.1"/>
    <property type="molecule type" value="Genomic_DNA"/>
</dbReference>
<dbReference type="InterPro" id="IPR001138">
    <property type="entry name" value="Zn2Cys6_DnaBD"/>
</dbReference>
<feature type="region of interest" description="Disordered" evidence="6">
    <location>
        <begin position="1"/>
        <end position="20"/>
    </location>
</feature>
<dbReference type="InterPro" id="IPR036864">
    <property type="entry name" value="Zn2-C6_fun-type_DNA-bd_sf"/>
</dbReference>
<evidence type="ECO:0000256" key="2">
    <source>
        <dbReference type="ARBA" id="ARBA00023015"/>
    </source>
</evidence>
<name>A0A225AKU8_TALAT</name>
<accession>A0A225AKU8</accession>
<dbReference type="Pfam" id="PF00172">
    <property type="entry name" value="Zn_clus"/>
    <property type="match status" value="1"/>
</dbReference>
<dbReference type="RefSeq" id="XP_020122283.1">
    <property type="nucleotide sequence ID" value="XM_020264483.1"/>
</dbReference>
<dbReference type="CDD" id="cd00067">
    <property type="entry name" value="GAL4"/>
    <property type="match status" value="1"/>
</dbReference>
<dbReference type="Pfam" id="PF11951">
    <property type="entry name" value="Fungal_trans_2"/>
    <property type="match status" value="1"/>
</dbReference>
<dbReference type="GO" id="GO:0005634">
    <property type="term" value="C:nucleus"/>
    <property type="evidence" value="ECO:0007669"/>
    <property type="project" value="UniProtKB-SubCell"/>
</dbReference>
<dbReference type="GO" id="GO:0045944">
    <property type="term" value="P:positive regulation of transcription by RNA polymerase II"/>
    <property type="evidence" value="ECO:0007669"/>
    <property type="project" value="TreeGrafter"/>
</dbReference>
<proteinExistence type="predicted"/>
<gene>
    <name evidence="8" type="ORF">UA08_02440</name>
</gene>